<keyword evidence="13" id="KW-0804">Transcription</keyword>
<reference evidence="23" key="3">
    <citation type="submission" date="2025-08" db="UniProtKB">
        <authorList>
            <consortium name="Ensembl"/>
        </authorList>
    </citation>
    <scope>IDENTIFICATION</scope>
</reference>
<dbReference type="GO" id="GO:0003682">
    <property type="term" value="F:chromatin binding"/>
    <property type="evidence" value="ECO:0007669"/>
    <property type="project" value="UniProtKB-UniRule"/>
</dbReference>
<dbReference type="InterPro" id="IPR050390">
    <property type="entry name" value="C5-Methyltransferase"/>
</dbReference>
<dbReference type="PROSITE" id="PS51058">
    <property type="entry name" value="ZF_CXXC"/>
    <property type="match status" value="1"/>
</dbReference>
<evidence type="ECO:0000259" key="22">
    <source>
        <dbReference type="PROSITE" id="PS51912"/>
    </source>
</evidence>
<dbReference type="GO" id="GO:0048565">
    <property type="term" value="P:digestive tract development"/>
    <property type="evidence" value="ECO:0007669"/>
    <property type="project" value="Ensembl"/>
</dbReference>
<dbReference type="Gene3D" id="1.10.10.2230">
    <property type="match status" value="1"/>
</dbReference>
<evidence type="ECO:0000256" key="1">
    <source>
        <dbReference type="ARBA" id="ARBA00004123"/>
    </source>
</evidence>
<dbReference type="HOGENOM" id="CLU_003040_0_0_1"/>
<sequence>MPAKTSLSLPEDECVKEKLRLLQDFLRDETQDQLKNLEAKLKSSELSTEVYTSEVKAVLKKALALGKDVQSDGVEQNGHSNGISENGSHKGNGEKEGDMDAEEEGDAIKSPSTTKGKGGRRSKADSEPKKSPGSSRVTRNSGKQPTILSMFSRVPKRKSDEVNGETTNGETAMETKTEEADVEEASAHMLVPDIETANAEKTKPVSTAKTPPPKCPDCRQYLDDSDLKFFQGDPDDALDEPEMLTDERLSLFDSNEDGFESYDDLPQHKITNFSVYDKRGHLCPFDSGLIEKNVELYFSCAVKPIYDDNPCMDGGVPAKKLGPINAWWITGFDGGEKALIGFTTAFADYILMEPSEEYSPIFALMQEKIYMSKIVVEFLQKNPDVTYEDLLNKIETTVPPAGLNFNRFTEDTLLRHAQFVVEQVESYDEAGDSDEQPIIVTPCMRDLIKLAGVTLGKRRAARRQAIRHPTKIEKDLKGPTKATTTKLVYQIFDTFFSDQIDQNNKDGGIKRQRCGVCEVCQASDCGKCSACKDMIKFGGSGRSKQACQKRRCPNMAVKEAEEDENIDEEDILPLFKDTKKMSQAKKKQTKNKIAWVGEPVKTEGKRDYYMKVRVENEVLEVGDYVSVSPADPSNPLYLARITALWEDDEMMFHAHWFCRGTDTVLGESSDPLELFLVDECEDMQLSFVHEKVNVLYKTPSDNWFMEGGLIDDIKVIDDDGKSFFYQLWYEADFARFETPPEVVPDEDCKYKFCASCTRNKEKEEQETPHVFEPLEDEETDSKVFYSLACLKNEQYKVGDSVYLPSEAFNFGVKAASPMKRPHRKEDVDEDLYPEYYRKSSDYIKGSNLDAPEPFRVGRIKEIFCNKRSNGKSDTSEIKLRIYKFYRPENTHKGPKAGYHTDINQLYWSDEEATVNMADVLGRCRVEYGEDLVESVQEYSTGGPDRFYFLEAYNSKSKSFEDPPNHARSVVHKGKGKGKGKGKASSQDVPEQEAQELKVPKLRTLDVFSGCGGLSEGFHQAGISETNWAIEMWDPAAQAFRLNNPGTTVFTEDCNVLLKLVMSGEKTNSLGQKLPQKGDVEMLCGGPPCQGFSGMNRFNSRTYSKFKNSLVVSYLSYCDYYRPKFFLLENVRNFVSFKRSMVLKLTLRCLVRMGYQCTFGVLQAGQYGVAQTRRRAIILAAAPGEKLPRYPEPLHVFAPRACSLNVAVDEKKYVTNVTRGNGGVYRTITVRDTMSDLPEIRNGAAALEISYNGEPQSWFQRHIRGAQYQPILRDHICKDMSALVAARMRHIPLAPGSDWRDLPNIEVRLRDGTTTKKLRYTHADKKNGRSGTGALRGVCACAGGKPCDSADRQFNTLIPWCLPHTGNRHNHWAGLYGRLEWDGFFSTTVTNPEPMGKQGRVLHPEQHRVVSVRECARSQGFPDTYRFFGNVLDKHRQVGNAVPPPLSKAIGLEIKKCVLEKMKDNATEPVKQEKMEMSD</sequence>
<dbReference type="PROSITE" id="PS51912">
    <property type="entry name" value="DMAP1_BIND"/>
    <property type="match status" value="1"/>
</dbReference>
<dbReference type="InterPro" id="IPR001025">
    <property type="entry name" value="BAH_dom"/>
</dbReference>
<accession>W5KY99</accession>
<reference evidence="24" key="2">
    <citation type="journal article" date="2014" name="Nat. Commun.">
        <title>The cavefish genome reveals candidate genes for eye loss.</title>
        <authorList>
            <person name="McGaugh S.E."/>
            <person name="Gross J.B."/>
            <person name="Aken B."/>
            <person name="Blin M."/>
            <person name="Borowsky R."/>
            <person name="Chalopin D."/>
            <person name="Hinaux H."/>
            <person name="Jeffery W.R."/>
            <person name="Keene A."/>
            <person name="Ma L."/>
            <person name="Minx P."/>
            <person name="Murphy D."/>
            <person name="O'Quin K.E."/>
            <person name="Retaux S."/>
            <person name="Rohner N."/>
            <person name="Searle S.M."/>
            <person name="Stahl B.A."/>
            <person name="Tabin C."/>
            <person name="Volff J.N."/>
            <person name="Yoshizawa M."/>
            <person name="Warren W.C."/>
        </authorList>
    </citation>
    <scope>NUCLEOTIDE SEQUENCE [LARGE SCALE GENOMIC DNA]</scope>
    <source>
        <strain evidence="24">female</strain>
    </source>
</reference>
<feature type="compositionally biased region" description="Polar residues" evidence="19">
    <location>
        <begin position="132"/>
        <end position="149"/>
    </location>
</feature>
<dbReference type="Gene3D" id="3.90.120.10">
    <property type="entry name" value="DNA Methylase, subunit A, domain 2"/>
    <property type="match status" value="1"/>
</dbReference>
<keyword evidence="5 15" id="KW-0808">Transferase</keyword>
<dbReference type="PROSITE" id="PS00094">
    <property type="entry name" value="C5_MTASE_1"/>
    <property type="match status" value="1"/>
</dbReference>
<reference evidence="23" key="4">
    <citation type="submission" date="2025-09" db="UniProtKB">
        <authorList>
            <consortium name="Ensembl"/>
        </authorList>
    </citation>
    <scope>IDENTIFICATION</scope>
</reference>
<evidence type="ECO:0000256" key="2">
    <source>
        <dbReference type="ARBA" id="ARBA00022491"/>
    </source>
</evidence>
<dbReference type="InParanoid" id="W5KY99"/>
<dbReference type="Pfam" id="PF12047">
    <property type="entry name" value="DNMT1-RFD"/>
    <property type="match status" value="1"/>
</dbReference>
<evidence type="ECO:0000256" key="5">
    <source>
        <dbReference type="ARBA" id="ARBA00022679"/>
    </source>
</evidence>
<reference evidence="24" key="1">
    <citation type="submission" date="2013-03" db="EMBL/GenBank/DDBJ databases">
        <authorList>
            <person name="Jeffery W."/>
            <person name="Warren W."/>
            <person name="Wilson R.K."/>
        </authorList>
    </citation>
    <scope>NUCLEOTIDE SEQUENCE</scope>
    <source>
        <strain evidence="24">female</strain>
    </source>
</reference>
<feature type="region of interest" description="Disordered" evidence="19">
    <location>
        <begin position="68"/>
        <end position="215"/>
    </location>
</feature>
<dbReference type="PANTHER" id="PTHR10629">
    <property type="entry name" value="CYTOSINE-SPECIFIC METHYLTRANSFERASE"/>
    <property type="match status" value="1"/>
</dbReference>
<keyword evidence="10" id="KW-0862">Zinc</keyword>
<evidence type="ECO:0000256" key="10">
    <source>
        <dbReference type="ARBA" id="ARBA00022833"/>
    </source>
</evidence>
<keyword evidence="4 15" id="KW-0489">Methyltransferase</keyword>
<feature type="domain" description="CXXC-type" evidence="21">
    <location>
        <begin position="507"/>
        <end position="553"/>
    </location>
</feature>
<dbReference type="Pfam" id="PF00145">
    <property type="entry name" value="DNA_methylase"/>
    <property type="match status" value="1"/>
</dbReference>
<dbReference type="GO" id="GO:0010842">
    <property type="term" value="P:retina layer formation"/>
    <property type="evidence" value="ECO:0007669"/>
    <property type="project" value="Ensembl"/>
</dbReference>
<dbReference type="GO" id="GO:0070121">
    <property type="term" value="P:Kupffer's vesicle development"/>
    <property type="evidence" value="ECO:0007669"/>
    <property type="project" value="Ensembl"/>
</dbReference>
<keyword evidence="2" id="KW-0678">Repressor</keyword>
<dbReference type="Gene3D" id="3.40.50.150">
    <property type="entry name" value="Vaccinia Virus protein VP39"/>
    <property type="match status" value="1"/>
</dbReference>
<dbReference type="SMART" id="SM00439">
    <property type="entry name" value="BAH"/>
    <property type="match status" value="2"/>
</dbReference>
<feature type="domain" description="BAH" evidence="20">
    <location>
        <begin position="617"/>
        <end position="740"/>
    </location>
</feature>
<organism evidence="23 24">
    <name type="scientific">Astyanax mexicanus</name>
    <name type="common">Blind cave fish</name>
    <name type="synonym">Astyanax fasciatus mexicanus</name>
    <dbReference type="NCBI Taxonomy" id="7994"/>
    <lineage>
        <taxon>Eukaryota</taxon>
        <taxon>Metazoa</taxon>
        <taxon>Chordata</taxon>
        <taxon>Craniata</taxon>
        <taxon>Vertebrata</taxon>
        <taxon>Euteleostomi</taxon>
        <taxon>Actinopterygii</taxon>
        <taxon>Neopterygii</taxon>
        <taxon>Teleostei</taxon>
        <taxon>Ostariophysi</taxon>
        <taxon>Characiformes</taxon>
        <taxon>Characoidei</taxon>
        <taxon>Acestrorhamphidae</taxon>
        <taxon>Acestrorhamphinae</taxon>
        <taxon>Astyanax</taxon>
    </lineage>
</organism>
<dbReference type="GO" id="GO:0032259">
    <property type="term" value="P:methylation"/>
    <property type="evidence" value="ECO:0007669"/>
    <property type="project" value="UniProtKB-KW"/>
</dbReference>
<evidence type="ECO:0000313" key="23">
    <source>
        <dbReference type="Ensembl" id="ENSAMXP00000012561.2"/>
    </source>
</evidence>
<dbReference type="InterPro" id="IPR043151">
    <property type="entry name" value="BAH_sf"/>
</dbReference>
<feature type="compositionally biased region" description="Polar residues" evidence="19">
    <location>
        <begin position="73"/>
        <end position="86"/>
    </location>
</feature>
<comment type="similarity">
    <text evidence="15 18">Belongs to the class I-like SAM-binding methyltransferase superfamily. C5-methyltransferase family.</text>
</comment>
<dbReference type="GO" id="GO:0008270">
    <property type="term" value="F:zinc ion binding"/>
    <property type="evidence" value="ECO:0007669"/>
    <property type="project" value="UniProtKB-KW"/>
</dbReference>
<dbReference type="PROSITE" id="PS51679">
    <property type="entry name" value="SAM_MT_C5"/>
    <property type="match status" value="1"/>
</dbReference>
<evidence type="ECO:0000256" key="12">
    <source>
        <dbReference type="ARBA" id="ARBA00023125"/>
    </source>
</evidence>
<dbReference type="Ensembl" id="ENSAMXT00000012561.2">
    <property type="protein sequence ID" value="ENSAMXP00000012561.2"/>
    <property type="gene ID" value="ENSAMXG00000012182.2"/>
</dbReference>
<protein>
    <recommendedName>
        <fullName evidence="15">DNA (cytosine-5)-methyltransferase</fullName>
        <ecNumber evidence="15">2.1.1.37</ecNumber>
    </recommendedName>
</protein>
<evidence type="ECO:0000256" key="9">
    <source>
        <dbReference type="ARBA" id="ARBA00022771"/>
    </source>
</evidence>
<dbReference type="GO" id="GO:0005634">
    <property type="term" value="C:nucleus"/>
    <property type="evidence" value="ECO:0007669"/>
    <property type="project" value="UniProtKB-SubCell"/>
</dbReference>
<evidence type="ECO:0000256" key="8">
    <source>
        <dbReference type="ARBA" id="ARBA00022737"/>
    </source>
</evidence>
<comment type="catalytic activity">
    <reaction evidence="15">
        <text>a 2'-deoxycytidine in DNA + S-adenosyl-L-methionine = a 5-methyl-2'-deoxycytidine in DNA + S-adenosyl-L-homocysteine + H(+)</text>
        <dbReference type="Rhea" id="RHEA:13681"/>
        <dbReference type="Rhea" id="RHEA-COMP:11369"/>
        <dbReference type="Rhea" id="RHEA-COMP:11370"/>
        <dbReference type="ChEBI" id="CHEBI:15378"/>
        <dbReference type="ChEBI" id="CHEBI:57856"/>
        <dbReference type="ChEBI" id="CHEBI:59789"/>
        <dbReference type="ChEBI" id="CHEBI:85452"/>
        <dbReference type="ChEBI" id="CHEBI:85454"/>
        <dbReference type="EC" id="2.1.1.37"/>
    </reaction>
</comment>
<dbReference type="GO" id="GO:0007368">
    <property type="term" value="P:determination of left/right symmetry"/>
    <property type="evidence" value="ECO:0007669"/>
    <property type="project" value="Ensembl"/>
</dbReference>
<dbReference type="PRINTS" id="PR00105">
    <property type="entry name" value="C5METTRFRASE"/>
</dbReference>
<dbReference type="GO" id="GO:0006346">
    <property type="term" value="P:DNA methylation-dependent constitutive heterochromatin formation"/>
    <property type="evidence" value="ECO:0007669"/>
    <property type="project" value="InterPro"/>
</dbReference>
<dbReference type="GO" id="GO:0051718">
    <property type="term" value="F:DNA (cytosine-5-)-methyltransferase activity, acting on CpG substrates"/>
    <property type="evidence" value="ECO:0007669"/>
    <property type="project" value="Ensembl"/>
</dbReference>
<comment type="subcellular location">
    <subcellularLocation>
        <location evidence="1 15">Nucleus</location>
    </subcellularLocation>
</comment>
<keyword evidence="8" id="KW-0677">Repeat</keyword>
<proteinExistence type="inferred from homology"/>
<dbReference type="Pfam" id="PF06464">
    <property type="entry name" value="DMAP_binding"/>
    <property type="match status" value="1"/>
</dbReference>
<dbReference type="GO" id="GO:0003677">
    <property type="term" value="F:DNA binding"/>
    <property type="evidence" value="ECO:0007669"/>
    <property type="project" value="UniProtKB-KW"/>
</dbReference>
<dbReference type="GO" id="GO:0031017">
    <property type="term" value="P:exocrine pancreas development"/>
    <property type="evidence" value="ECO:0007669"/>
    <property type="project" value="Ensembl"/>
</dbReference>
<feature type="compositionally biased region" description="Basic and acidic residues" evidence="19">
    <location>
        <begin position="87"/>
        <end position="98"/>
    </location>
</feature>
<dbReference type="EC" id="2.1.1.37" evidence="15"/>
<dbReference type="GO" id="GO:0033077">
    <property type="term" value="P:T cell differentiation in thymus"/>
    <property type="evidence" value="ECO:0007669"/>
    <property type="project" value="Ensembl"/>
</dbReference>
<evidence type="ECO:0000256" key="19">
    <source>
        <dbReference type="SAM" id="MobiDB-lite"/>
    </source>
</evidence>
<evidence type="ECO:0000256" key="16">
    <source>
        <dbReference type="PIRSR" id="PIRSR037404-1"/>
    </source>
</evidence>
<evidence type="ECO:0000256" key="7">
    <source>
        <dbReference type="ARBA" id="ARBA00022723"/>
    </source>
</evidence>
<feature type="compositionally biased region" description="Basic residues" evidence="19">
    <location>
        <begin position="968"/>
        <end position="981"/>
    </location>
</feature>
<evidence type="ECO:0000256" key="14">
    <source>
        <dbReference type="ARBA" id="ARBA00023242"/>
    </source>
</evidence>
<dbReference type="PANTHER" id="PTHR10629:SF52">
    <property type="entry name" value="DNA (CYTOSINE-5)-METHYLTRANSFERASE 1"/>
    <property type="match status" value="1"/>
</dbReference>
<dbReference type="InterPro" id="IPR010506">
    <property type="entry name" value="DMAP1-bd"/>
</dbReference>
<dbReference type="InterPro" id="IPR029063">
    <property type="entry name" value="SAM-dependent_MTases_sf"/>
</dbReference>
<evidence type="ECO:0000256" key="18">
    <source>
        <dbReference type="PROSITE-ProRule" id="PRU01016"/>
    </source>
</evidence>
<evidence type="ECO:0000259" key="21">
    <source>
        <dbReference type="PROSITE" id="PS51058"/>
    </source>
</evidence>
<feature type="domain" description="BAH" evidence="20">
    <location>
        <begin position="835"/>
        <end position="963"/>
    </location>
</feature>
<dbReference type="FunFam" id="3.90.120.10:FF:000001">
    <property type="entry name" value="DNA (cytosine-5)-methyltransferase"/>
    <property type="match status" value="1"/>
</dbReference>
<keyword evidence="14 15" id="KW-0539">Nucleus</keyword>
<dbReference type="GeneTree" id="ENSGT00390000005100"/>
<keyword evidence="6 15" id="KW-0949">S-adenosyl-L-methionine</keyword>
<evidence type="ECO:0000256" key="13">
    <source>
        <dbReference type="ARBA" id="ARBA00023163"/>
    </source>
</evidence>
<evidence type="ECO:0000256" key="15">
    <source>
        <dbReference type="PIRNR" id="PIRNR037404"/>
    </source>
</evidence>
<dbReference type="Gene3D" id="2.30.30.490">
    <property type="match status" value="2"/>
</dbReference>
<keyword evidence="7" id="KW-0479">Metal-binding</keyword>
<dbReference type="STRING" id="7994.ENSAMXP00000012561"/>
<keyword evidence="24" id="KW-1185">Reference proteome</keyword>
<dbReference type="Pfam" id="PF01426">
    <property type="entry name" value="BAH"/>
    <property type="match status" value="2"/>
</dbReference>
<name>W5KY99_ASTMX</name>
<dbReference type="InterPro" id="IPR001525">
    <property type="entry name" value="C5_MeTfrase"/>
</dbReference>
<dbReference type="CDD" id="cd04760">
    <property type="entry name" value="BAH_Dnmt1_I"/>
    <property type="match status" value="1"/>
</dbReference>
<dbReference type="GO" id="GO:0044027">
    <property type="term" value="P:negative regulation of gene expression via chromosomal CpG island methylation"/>
    <property type="evidence" value="ECO:0007669"/>
    <property type="project" value="Ensembl"/>
</dbReference>
<keyword evidence="12 15" id="KW-0238">DNA-binding</keyword>
<dbReference type="CDD" id="cd04711">
    <property type="entry name" value="BAH_Dnmt1_II"/>
    <property type="match status" value="1"/>
</dbReference>
<dbReference type="GO" id="GO:0002088">
    <property type="term" value="P:lens development in camera-type eye"/>
    <property type="evidence" value="ECO:0007669"/>
    <property type="project" value="Ensembl"/>
</dbReference>
<dbReference type="FunFam" id="2.30.30.490:FF:000004">
    <property type="entry name" value="DNA (cytosine-5)-methyltransferase"/>
    <property type="match status" value="1"/>
</dbReference>
<evidence type="ECO:0000256" key="4">
    <source>
        <dbReference type="ARBA" id="ARBA00022603"/>
    </source>
</evidence>
<dbReference type="PROSITE" id="PS00095">
    <property type="entry name" value="C5_MTASE_2"/>
    <property type="match status" value="1"/>
</dbReference>
<dbReference type="Proteomes" id="UP000018467">
    <property type="component" value="Unassembled WGS sequence"/>
</dbReference>
<dbReference type="GO" id="GO:0060216">
    <property type="term" value="P:definitive hemopoiesis"/>
    <property type="evidence" value="ECO:0007669"/>
    <property type="project" value="Ensembl"/>
</dbReference>
<dbReference type="FunFam" id="1.10.10.2230:FF:000001">
    <property type="entry name" value="DNA (cytosine-5)-methyltransferase"/>
    <property type="match status" value="1"/>
</dbReference>
<dbReference type="InterPro" id="IPR018117">
    <property type="entry name" value="C5_DNA_meth_AS"/>
</dbReference>
<evidence type="ECO:0000256" key="17">
    <source>
        <dbReference type="PROSITE-ProRule" id="PRU00509"/>
    </source>
</evidence>
<feature type="domain" description="DMAP1-binding" evidence="22">
    <location>
        <begin position="1"/>
        <end position="86"/>
    </location>
</feature>
<dbReference type="PROSITE" id="PS51038">
    <property type="entry name" value="BAH"/>
    <property type="match status" value="2"/>
</dbReference>
<dbReference type="InterPro" id="IPR031303">
    <property type="entry name" value="C5_meth_CS"/>
</dbReference>
<evidence type="ECO:0000256" key="6">
    <source>
        <dbReference type="ARBA" id="ARBA00022691"/>
    </source>
</evidence>
<evidence type="ECO:0000313" key="24">
    <source>
        <dbReference type="Proteomes" id="UP000018467"/>
    </source>
</evidence>
<dbReference type="GO" id="GO:0030851">
    <property type="term" value="P:granulocyte differentiation"/>
    <property type="evidence" value="ECO:0007669"/>
    <property type="project" value="Ensembl"/>
</dbReference>
<keyword evidence="3" id="KW-0597">Phosphoprotein</keyword>
<evidence type="ECO:0000256" key="3">
    <source>
        <dbReference type="ARBA" id="ARBA00022553"/>
    </source>
</evidence>
<dbReference type="InterPro" id="IPR002857">
    <property type="entry name" value="Znf_CXXC"/>
</dbReference>
<keyword evidence="9 17" id="KW-0863">Zinc-finger</keyword>
<dbReference type="FunFam" id="3.40.50.150:FF:000036">
    <property type="entry name" value="DNA (cytosine-5)-methyltransferase"/>
    <property type="match status" value="1"/>
</dbReference>
<evidence type="ECO:0000256" key="11">
    <source>
        <dbReference type="ARBA" id="ARBA00023015"/>
    </source>
</evidence>
<evidence type="ECO:0000259" key="20">
    <source>
        <dbReference type="PROSITE" id="PS51038"/>
    </source>
</evidence>
<keyword evidence="11" id="KW-0805">Transcription regulation</keyword>
<feature type="region of interest" description="Disordered" evidence="19">
    <location>
        <begin position="957"/>
        <end position="995"/>
    </location>
</feature>
<dbReference type="GO" id="GO:0051216">
    <property type="term" value="P:cartilage development"/>
    <property type="evidence" value="ECO:0007669"/>
    <property type="project" value="Ensembl"/>
</dbReference>
<feature type="active site" evidence="16 18">
    <location>
        <position position="1088"/>
    </location>
</feature>
<dbReference type="PIRSF" id="PIRSF037404">
    <property type="entry name" value="DNMT1"/>
    <property type="match status" value="1"/>
</dbReference>
<dbReference type="GO" id="GO:0030183">
    <property type="term" value="P:B cell differentiation"/>
    <property type="evidence" value="ECO:0007669"/>
    <property type="project" value="Ensembl"/>
</dbReference>
<dbReference type="Bgee" id="ENSAMXG00000012182">
    <property type="expression patterns" value="Expressed in testis and 14 other cell types or tissues"/>
</dbReference>
<dbReference type="InterPro" id="IPR022702">
    <property type="entry name" value="Cytosine_MeTrfase1_RFD"/>
</dbReference>
<dbReference type="SUPFAM" id="SSF53335">
    <property type="entry name" value="S-adenosyl-L-methionine-dependent methyltransferases"/>
    <property type="match status" value="1"/>
</dbReference>
<dbReference type="GO" id="GO:0035622">
    <property type="term" value="P:intrahepatic bile duct development"/>
    <property type="evidence" value="ECO:0007669"/>
    <property type="project" value="Ensembl"/>
</dbReference>
<dbReference type="Pfam" id="PF02008">
    <property type="entry name" value="zf-CXXC"/>
    <property type="match status" value="1"/>
</dbReference>